<gene>
    <name evidence="1" type="ORF">DF168_01442</name>
</gene>
<evidence type="ECO:0000313" key="1">
    <source>
        <dbReference type="EMBL" id="AWT60239.1"/>
    </source>
</evidence>
<dbReference type="SUPFAM" id="SSF55729">
    <property type="entry name" value="Acyl-CoA N-acyltransferases (Nat)"/>
    <property type="match status" value="1"/>
</dbReference>
<dbReference type="Proteomes" id="UP000247465">
    <property type="component" value="Chromosome"/>
</dbReference>
<protein>
    <recommendedName>
        <fullName evidence="3">N-acetyltransferase domain-containing protein</fullName>
    </recommendedName>
</protein>
<dbReference type="EMBL" id="CP029803">
    <property type="protein sequence ID" value="AWT60239.1"/>
    <property type="molecule type" value="Genomic_DNA"/>
</dbReference>
<organism evidence="1 2">
    <name type="scientific">Candidatus Moanibacter tarae</name>
    <dbReference type="NCBI Taxonomy" id="2200854"/>
    <lineage>
        <taxon>Bacteria</taxon>
        <taxon>Pseudomonadati</taxon>
        <taxon>Verrucomicrobiota</taxon>
        <taxon>Opitutia</taxon>
        <taxon>Puniceicoccales</taxon>
        <taxon>Puniceicoccales incertae sedis</taxon>
        <taxon>Candidatus Moanibacter</taxon>
    </lineage>
</organism>
<evidence type="ECO:0000313" key="2">
    <source>
        <dbReference type="Proteomes" id="UP000247465"/>
    </source>
</evidence>
<evidence type="ECO:0008006" key="3">
    <source>
        <dbReference type="Google" id="ProtNLM"/>
    </source>
</evidence>
<dbReference type="KEGG" id="mtar:DF168_01442"/>
<reference evidence="1 2" key="1">
    <citation type="submission" date="2018-06" db="EMBL/GenBank/DDBJ databases">
        <title>Draft Genome Sequence of a Novel Marine Bacterium Related to the Verrucomicrobia.</title>
        <authorList>
            <person name="Vosseberg J."/>
            <person name="Martijn J."/>
            <person name="Ettema T.J.G."/>
        </authorList>
    </citation>
    <scope>NUCLEOTIDE SEQUENCE [LARGE SCALE GENOMIC DNA]</scope>
    <source>
        <strain evidence="1">TARA_B100001123</strain>
    </source>
</reference>
<name>A0A2Z4ADC0_9BACT</name>
<proteinExistence type="predicted"/>
<dbReference type="InterPro" id="IPR016181">
    <property type="entry name" value="Acyl_CoA_acyltransferase"/>
</dbReference>
<dbReference type="Gene3D" id="3.40.630.30">
    <property type="match status" value="1"/>
</dbReference>
<dbReference type="PANTHER" id="PTHR39173">
    <property type="entry name" value="ACETYLTRANSFERASE"/>
    <property type="match status" value="1"/>
</dbReference>
<dbReference type="PANTHER" id="PTHR39173:SF1">
    <property type="entry name" value="ACETYLTRANSFERASE"/>
    <property type="match status" value="1"/>
</dbReference>
<sequence length="172" mass="19657">MTELERTTSENPFKFLETGPLAEEELSLELVERLTEDPYHGLVPCYKFDMVHREKRTKMGNISLRIGNSDLLVRNSGQIGYDVLFGYRGNRYAARSCRLLLPLAHMHGLNPLWITCDPDNIASRKSCVIAGAKYVDTIRHRTSDSTNLSGFFEKCRYRIDLHLLLSCKQTSS</sequence>
<accession>A0A2Z4ADC0</accession>
<dbReference type="AlphaFoldDB" id="A0A2Z4ADC0"/>